<sequence>MKRVAFSLLIAIVAGATSGVVAQTTIEEARKQGADLGKAMRADESLGPNDAKLAQLPGYAGTDLPEKVYFDDPDRLAADGGAKAGTDDAFGTVTDKGRTRPRFSNAEILAATSRGSAIEKDPEAYLGGQSIGGTEGTCTPLPPSVGGKGYYEATCNQGAKVTEATESCRATMVPHVVNTSRWFYYGATPDKQEGMGFARASTMQAKVAAGVCRTEPVSKHVCDAQIDLGAGGTNVEDYRKYCKSKQSGTAQLYSCSSEIPQGEIPSHWNFKTNTVFLKKEGETSVTVTRNEGSCPALGADASCVPQAAEVCTEGPETRIIEGVPVTQSCWAWSRTFTCQRLTQASDCSALDGNKLCSFLRDECLDDPPSGACKVSQRIYSCPLPDDKASTDKQYVCGGDVYCLNGNCETIEREASTEFKDALVALHSIGDAGKQFDPNNLTVFSGERGTCNKKIFGASNCCSGKGVPLLTPWLCSSAEKQLDEKDDKGLCHKVGSYCSDKILGVCVTSKDAYCCFGSKLSRILQEQGRPQINKPWGKPKDETCKGFSIEEFQRLDLSKMDFSEVYAEFMDAAKLPDEVSVMTDIQAKIQGYYDLHGRK</sequence>
<evidence type="ECO:0000313" key="2">
    <source>
        <dbReference type="EMBL" id="KZB93560.1"/>
    </source>
</evidence>
<keyword evidence="3" id="KW-1185">Reference proteome</keyword>
<dbReference type="InterPro" id="IPR014121">
    <property type="entry name" value="TraN_Ftype"/>
</dbReference>
<comment type="caution">
    <text evidence="2">The sequence shown here is derived from an EMBL/GenBank/DDBJ whole genome shotgun (WGS) entry which is preliminary data.</text>
</comment>
<evidence type="ECO:0000313" key="3">
    <source>
        <dbReference type="Proteomes" id="UP000078460"/>
    </source>
</evidence>
<accession>A0A175Y0T8</accession>
<proteinExistence type="predicted"/>
<gene>
    <name evidence="2" type="ORF">AVM11_11860</name>
</gene>
<feature type="signal peptide" evidence="1">
    <location>
        <begin position="1"/>
        <end position="22"/>
    </location>
</feature>
<dbReference type="Proteomes" id="UP000078460">
    <property type="component" value="Unassembled WGS sequence"/>
</dbReference>
<protein>
    <submittedName>
        <fullName evidence="2">Conjugal transfer protein TraN</fullName>
    </submittedName>
</protein>
<dbReference type="NCBIfam" id="NF009013">
    <property type="entry name" value="PRK12355.2-4"/>
    <property type="match status" value="1"/>
</dbReference>
<keyword evidence="1" id="KW-0732">Signal</keyword>
<dbReference type="AlphaFoldDB" id="A0A175Y0T8"/>
<dbReference type="OrthoDB" id="5297981at2"/>
<evidence type="ECO:0000256" key="1">
    <source>
        <dbReference type="SAM" id="SignalP"/>
    </source>
</evidence>
<dbReference type="RefSeq" id="WP_062126142.1">
    <property type="nucleotide sequence ID" value="NZ_LQCK02000068.1"/>
</dbReference>
<name>A0A175Y0T8_9SPHN</name>
<organism evidence="2 3">
    <name type="scientific">Sphingomonas melonis TY</name>
    <dbReference type="NCBI Taxonomy" id="621456"/>
    <lineage>
        <taxon>Bacteria</taxon>
        <taxon>Pseudomonadati</taxon>
        <taxon>Pseudomonadota</taxon>
        <taxon>Alphaproteobacteria</taxon>
        <taxon>Sphingomonadales</taxon>
        <taxon>Sphingomonadaceae</taxon>
        <taxon>Sphingomonas</taxon>
    </lineage>
</organism>
<dbReference type="Pfam" id="PF06986">
    <property type="entry name" value="F_T4SS_TraN"/>
    <property type="match status" value="1"/>
</dbReference>
<reference evidence="2" key="1">
    <citation type="submission" date="2016-03" db="EMBL/GenBank/DDBJ databases">
        <title>Sphingomonas melonis TY, whole genome shotgun sequencing.</title>
        <authorList>
            <person name="Wang H."/>
            <person name="Zhu P."/>
        </authorList>
    </citation>
    <scope>NUCLEOTIDE SEQUENCE [LARGE SCALE GENOMIC DNA]</scope>
    <source>
        <strain evidence="2">TY</strain>
    </source>
</reference>
<dbReference type="EMBL" id="LQCK02000068">
    <property type="protein sequence ID" value="KZB93560.1"/>
    <property type="molecule type" value="Genomic_DNA"/>
</dbReference>
<feature type="chain" id="PRO_5008044154" evidence="1">
    <location>
        <begin position="23"/>
        <end position="598"/>
    </location>
</feature>